<dbReference type="AlphaFoldDB" id="A0A444I7W1"/>
<name>A0A444I7W1_RHILE</name>
<evidence type="ECO:0000313" key="1">
    <source>
        <dbReference type="EMBL" id="RWX34213.1"/>
    </source>
</evidence>
<dbReference type="Proteomes" id="UP000283817">
    <property type="component" value="Unassembled WGS sequence"/>
</dbReference>
<evidence type="ECO:0000313" key="2">
    <source>
        <dbReference type="Proteomes" id="UP000283817"/>
    </source>
</evidence>
<comment type="caution">
    <text evidence="1">The sequence shown here is derived from an EMBL/GenBank/DDBJ whole genome shotgun (WGS) entry which is preliminary data.</text>
</comment>
<accession>A0A444I7W1</accession>
<dbReference type="RefSeq" id="WP_128410147.1">
    <property type="nucleotide sequence ID" value="NZ_SBHX01000017.1"/>
</dbReference>
<sequence>MVSRDSRPQRVDLRIVAIDGRVIVERLDMLSEKNAYADHPRCVQSEKRKSFLRRLIEDFAFACELYSPYQLFSERADLEIDREPSEIAPHLRECQIADLKFPPVI</sequence>
<organism evidence="1 2">
    <name type="scientific">Rhizobium leguminosarum</name>
    <dbReference type="NCBI Taxonomy" id="384"/>
    <lineage>
        <taxon>Bacteria</taxon>
        <taxon>Pseudomonadati</taxon>
        <taxon>Pseudomonadota</taxon>
        <taxon>Alphaproteobacteria</taxon>
        <taxon>Hyphomicrobiales</taxon>
        <taxon>Rhizobiaceae</taxon>
        <taxon>Rhizobium/Agrobacterium group</taxon>
        <taxon>Rhizobium</taxon>
    </lineage>
</organism>
<protein>
    <submittedName>
        <fullName evidence="1">Uncharacterized protein</fullName>
    </submittedName>
</protein>
<gene>
    <name evidence="1" type="ORF">EHI47_07390</name>
</gene>
<proteinExistence type="predicted"/>
<dbReference type="EMBL" id="SBHX01000017">
    <property type="protein sequence ID" value="RWX34213.1"/>
    <property type="molecule type" value="Genomic_DNA"/>
</dbReference>
<reference evidence="1 2" key="1">
    <citation type="submission" date="2019-01" db="EMBL/GenBank/DDBJ databases">
        <title>RHIZO-ID as a novel technology for direct rhizobia identification.</title>
        <authorList>
            <person name="De Meyer S.E."/>
        </authorList>
    </citation>
    <scope>NUCLEOTIDE SEQUENCE [LARGE SCALE GENOMIC DNA]</scope>
    <source>
        <strain evidence="1 2">WSM448</strain>
    </source>
</reference>